<dbReference type="Proteomes" id="UP000197092">
    <property type="component" value="Chromosome 2"/>
</dbReference>
<proteinExistence type="predicted"/>
<dbReference type="EMBL" id="CP018309">
    <property type="protein sequence ID" value="ASI93215.1"/>
    <property type="molecule type" value="Genomic_DNA"/>
</dbReference>
<protein>
    <submittedName>
        <fullName evidence="1">Uncharacterized protein</fullName>
    </submittedName>
</protein>
<sequence>MLKQLYQVLLRNKHSCRLYMPFIYAIKIHTDTKDDVNKKFRANKLEGEVIVDHLGQVYICPQLSTTKWKFYPKSSQLIVRQDQRWNTVIEETLLFMEAHYSVSVKDRKPSWINISQPFRCPKMALYIKSLDFIA</sequence>
<gene>
    <name evidence="1" type="ORF">BSZ05_26100</name>
</gene>
<dbReference type="KEGG" id="vsh:BSZ05_26100"/>
<reference evidence="2" key="1">
    <citation type="submission" date="2016-12" db="EMBL/GenBank/DDBJ databases">
        <title>Comparative genomic analysis reveals the diversity, evolution, and environmental adaptation strategies of the genus Vibrio.</title>
        <authorList>
            <person name="Lin H."/>
            <person name="Wang X."/>
            <person name="Zhang X.-H."/>
        </authorList>
    </citation>
    <scope>NUCLEOTIDE SEQUENCE [LARGE SCALE GENOMIC DNA]</scope>
    <source>
        <strain evidence="2">QT6D1</strain>
    </source>
</reference>
<dbReference type="AlphaFoldDB" id="A0AAN1FMP6"/>
<accession>A0AAN1FMP6</accession>
<evidence type="ECO:0000313" key="2">
    <source>
        <dbReference type="Proteomes" id="UP000197092"/>
    </source>
</evidence>
<evidence type="ECO:0000313" key="1">
    <source>
        <dbReference type="EMBL" id="ASI93215.1"/>
    </source>
</evidence>
<organism evidence="1 2">
    <name type="scientific">Vibrio mediterranei</name>
    <dbReference type="NCBI Taxonomy" id="689"/>
    <lineage>
        <taxon>Bacteria</taxon>
        <taxon>Pseudomonadati</taxon>
        <taxon>Pseudomonadota</taxon>
        <taxon>Gammaproteobacteria</taxon>
        <taxon>Vibrionales</taxon>
        <taxon>Vibrionaceae</taxon>
        <taxon>Vibrio</taxon>
    </lineage>
</organism>
<name>A0AAN1FMP6_9VIBR</name>